<dbReference type="GO" id="GO:0005506">
    <property type="term" value="F:iron ion binding"/>
    <property type="evidence" value="ECO:0007669"/>
    <property type="project" value="InterPro"/>
</dbReference>
<accession>A0A928TR46</accession>
<gene>
    <name evidence="2" type="ORF">HS096_04745</name>
</gene>
<dbReference type="InterPro" id="IPR034904">
    <property type="entry name" value="FSCA_dom_sf"/>
</dbReference>
<dbReference type="Pfam" id="PF01106">
    <property type="entry name" value="NifU"/>
    <property type="match status" value="1"/>
</dbReference>
<protein>
    <submittedName>
        <fullName evidence="2">NifU family protein</fullName>
    </submittedName>
</protein>
<evidence type="ECO:0000259" key="1">
    <source>
        <dbReference type="Pfam" id="PF01106"/>
    </source>
</evidence>
<dbReference type="EMBL" id="JABTTY010000001">
    <property type="protein sequence ID" value="MBE7525664.1"/>
    <property type="molecule type" value="Genomic_DNA"/>
</dbReference>
<name>A0A928TR46_UNCKA</name>
<feature type="domain" description="NIF system FeS cluster assembly NifU C-terminal" evidence="1">
    <location>
        <begin position="12"/>
        <end position="79"/>
    </location>
</feature>
<proteinExistence type="predicted"/>
<dbReference type="Proteomes" id="UP000710385">
    <property type="component" value="Unassembled WGS sequence"/>
</dbReference>
<dbReference type="AlphaFoldDB" id="A0A928TR46"/>
<organism evidence="2 3">
    <name type="scientific">candidate division WWE3 bacterium</name>
    <dbReference type="NCBI Taxonomy" id="2053526"/>
    <lineage>
        <taxon>Bacteria</taxon>
        <taxon>Katanobacteria</taxon>
    </lineage>
</organism>
<evidence type="ECO:0000313" key="3">
    <source>
        <dbReference type="Proteomes" id="UP000710385"/>
    </source>
</evidence>
<dbReference type="Gene3D" id="3.30.300.130">
    <property type="entry name" value="Fe-S cluster assembly (FSCA)"/>
    <property type="match status" value="1"/>
</dbReference>
<reference evidence="2" key="1">
    <citation type="submission" date="2020-05" db="EMBL/GenBank/DDBJ databases">
        <title>High-Quality Genomes of Partial-Nitritation/Anammox System by Hierarchical Clustering Based Hybrid Assembly.</title>
        <authorList>
            <person name="Liu L."/>
            <person name="Wang Y."/>
            <person name="Che Y."/>
            <person name="Chen Y."/>
            <person name="Xia Y."/>
            <person name="Luo R."/>
            <person name="Cheng S.H."/>
            <person name="Zheng C."/>
            <person name="Zhang T."/>
        </authorList>
    </citation>
    <scope>NUCLEOTIDE SEQUENCE</scope>
    <source>
        <strain evidence="2">H1_PAT1</strain>
    </source>
</reference>
<dbReference type="PANTHER" id="PTHR11178">
    <property type="entry name" value="IRON-SULFUR CLUSTER SCAFFOLD PROTEIN NFU-RELATED"/>
    <property type="match status" value="1"/>
</dbReference>
<dbReference type="GO" id="GO:0051536">
    <property type="term" value="F:iron-sulfur cluster binding"/>
    <property type="evidence" value="ECO:0007669"/>
    <property type="project" value="InterPro"/>
</dbReference>
<dbReference type="GO" id="GO:0016226">
    <property type="term" value="P:iron-sulfur cluster assembly"/>
    <property type="evidence" value="ECO:0007669"/>
    <property type="project" value="InterPro"/>
</dbReference>
<dbReference type="SUPFAM" id="SSF117916">
    <property type="entry name" value="Fe-S cluster assembly (FSCA) domain-like"/>
    <property type="match status" value="1"/>
</dbReference>
<comment type="caution">
    <text evidence="2">The sequence shown here is derived from an EMBL/GenBank/DDBJ whole genome shotgun (WGS) entry which is preliminary data.</text>
</comment>
<sequence>MAKTTADIRVEIEQALDIVRKGLSLHRGGVELVDFYEGTGTVSVRLQGACIGCPLSDMTVKAGIEDLLKSVIPEVREVIAVSDSSQSKHRHDA</sequence>
<dbReference type="InterPro" id="IPR001075">
    <property type="entry name" value="NIF_FeS_clus_asmbl_NifU_C"/>
</dbReference>
<evidence type="ECO:0000313" key="2">
    <source>
        <dbReference type="EMBL" id="MBE7525664.1"/>
    </source>
</evidence>